<feature type="region of interest" description="Disordered" evidence="1">
    <location>
        <begin position="44"/>
        <end position="68"/>
    </location>
</feature>
<dbReference type="EMBL" id="OX597824">
    <property type="protein sequence ID" value="CAI9729884.1"/>
    <property type="molecule type" value="Genomic_DNA"/>
</dbReference>
<evidence type="ECO:0000313" key="2">
    <source>
        <dbReference type="EMBL" id="CAI9729884.1"/>
    </source>
</evidence>
<evidence type="ECO:0000313" key="3">
    <source>
        <dbReference type="Proteomes" id="UP001162480"/>
    </source>
</evidence>
<accession>A0AA36B9H8</accession>
<evidence type="ECO:0000256" key="1">
    <source>
        <dbReference type="SAM" id="MobiDB-lite"/>
    </source>
</evidence>
<name>A0AA36B9H8_OCTVU</name>
<sequence length="68" mass="7204">MLSDLVNHLGHTEQIYSRLLRRGSICNRQLALQGAGVFVVGRGDSGSGGRCDGRDDGDGGCGDRTWAL</sequence>
<reference evidence="2" key="1">
    <citation type="submission" date="2023-08" db="EMBL/GenBank/DDBJ databases">
        <authorList>
            <person name="Alioto T."/>
            <person name="Alioto T."/>
            <person name="Gomez Garrido J."/>
        </authorList>
    </citation>
    <scope>NUCLEOTIDE SEQUENCE</scope>
</reference>
<proteinExistence type="predicted"/>
<keyword evidence="3" id="KW-1185">Reference proteome</keyword>
<organism evidence="2 3">
    <name type="scientific">Octopus vulgaris</name>
    <name type="common">Common octopus</name>
    <dbReference type="NCBI Taxonomy" id="6645"/>
    <lineage>
        <taxon>Eukaryota</taxon>
        <taxon>Metazoa</taxon>
        <taxon>Spiralia</taxon>
        <taxon>Lophotrochozoa</taxon>
        <taxon>Mollusca</taxon>
        <taxon>Cephalopoda</taxon>
        <taxon>Coleoidea</taxon>
        <taxon>Octopodiformes</taxon>
        <taxon>Octopoda</taxon>
        <taxon>Incirrata</taxon>
        <taxon>Octopodidae</taxon>
        <taxon>Octopus</taxon>
    </lineage>
</organism>
<gene>
    <name evidence="2" type="ORF">OCTVUL_1B005613</name>
</gene>
<dbReference type="AlphaFoldDB" id="A0AA36B9H8"/>
<dbReference type="Proteomes" id="UP001162480">
    <property type="component" value="Chromosome 11"/>
</dbReference>
<protein>
    <submittedName>
        <fullName evidence="2">Uncharacterized protein</fullName>
    </submittedName>
</protein>